<dbReference type="PANTHER" id="PTHR39077">
    <property type="entry name" value="DUF4793 DOMAIN-CONTAINING PROTEIN"/>
    <property type="match status" value="1"/>
</dbReference>
<organism evidence="5 6">
    <name type="scientific">Mizuhopecten yessoensis</name>
    <name type="common">Japanese scallop</name>
    <name type="synonym">Patinopecten yessoensis</name>
    <dbReference type="NCBI Taxonomy" id="6573"/>
    <lineage>
        <taxon>Eukaryota</taxon>
        <taxon>Metazoa</taxon>
        <taxon>Spiralia</taxon>
        <taxon>Lophotrochozoa</taxon>
        <taxon>Mollusca</taxon>
        <taxon>Bivalvia</taxon>
        <taxon>Autobranchia</taxon>
        <taxon>Pteriomorphia</taxon>
        <taxon>Pectinida</taxon>
        <taxon>Pectinoidea</taxon>
        <taxon>Pectinidae</taxon>
        <taxon>Mizuhopecten</taxon>
    </lineage>
</organism>
<evidence type="ECO:0000259" key="3">
    <source>
        <dbReference type="Pfam" id="PF16040"/>
    </source>
</evidence>
<name>A0A210PVP0_MIZYE</name>
<dbReference type="PANTHER" id="PTHR39077:SF1">
    <property type="entry name" value="E3 UBIQUITIN-PROTEIN LIGASE APD1-4 MIDDLE DOMAIN-CONTAINING PROTEIN"/>
    <property type="match status" value="1"/>
</dbReference>
<evidence type="ECO:0000256" key="2">
    <source>
        <dbReference type="SAM" id="Phobius"/>
    </source>
</evidence>
<dbReference type="Proteomes" id="UP000242188">
    <property type="component" value="Unassembled WGS sequence"/>
</dbReference>
<dbReference type="AlphaFoldDB" id="A0A210PVP0"/>
<keyword evidence="6" id="KW-1185">Reference proteome</keyword>
<dbReference type="EMBL" id="NEDP02005460">
    <property type="protein sequence ID" value="OWF40558.1"/>
    <property type="molecule type" value="Genomic_DNA"/>
</dbReference>
<evidence type="ECO:0008006" key="7">
    <source>
        <dbReference type="Google" id="ProtNLM"/>
    </source>
</evidence>
<feature type="transmembrane region" description="Helical" evidence="2">
    <location>
        <begin position="309"/>
        <end position="331"/>
    </location>
</feature>
<dbReference type="Pfam" id="PF16041">
    <property type="entry name" value="APD1-4_M"/>
    <property type="match status" value="1"/>
</dbReference>
<evidence type="ECO:0000313" key="5">
    <source>
        <dbReference type="EMBL" id="OWF40558.1"/>
    </source>
</evidence>
<keyword evidence="2" id="KW-1133">Transmembrane helix</keyword>
<sequence>MVHGGGACSGGGGGYSSGVFMSTNNYSHFGNGRGHRNEDCEKCMGGICRCIAVCVCCVGQGYFKTILIFWTWLVVLSLITGLSVGLGRFGPTDIQVSPSDMIQMKRGIDPVLCEGVNVQTTLPVSTYLLPSAPVVTSERVNYSFNETALIAHDRYEYWGFYLIAGSDVDIITCSPFYRTLYIIKGDGQFNNWKNDNTDSDNSQVQHTIGGCSYPQYHNTRISYHIGSTEEYYFVVANDGHRTVDVNILFNLRRAVYDLGGDKNIVCSNSTSCKVNFAGTGSNSAIVVYVPHSETFDFVIKTDCLSRVSVFIAIFLLIPFTVGSLFTAHMLYKKRKESNTTSIGSVQRREQRTFTSYPPEYQTMQREAEPNGKSPPPPYGCHDDGLAVKPPTYEEAVGRSGRV</sequence>
<feature type="region of interest" description="Disordered" evidence="1">
    <location>
        <begin position="339"/>
        <end position="402"/>
    </location>
</feature>
<protein>
    <recommendedName>
        <fullName evidence="7">E3 ubiquitin-protein ligase APD1-4 middle domain-containing protein</fullName>
    </recommendedName>
</protein>
<feature type="domain" description="E3 ubiquitin-protein ligase APD1-4 N-terminal" evidence="3">
    <location>
        <begin position="125"/>
        <end position="187"/>
    </location>
</feature>
<accession>A0A210PVP0</accession>
<dbReference type="InterPro" id="IPR032008">
    <property type="entry name" value="APD1-4_N"/>
</dbReference>
<evidence type="ECO:0000259" key="4">
    <source>
        <dbReference type="Pfam" id="PF16041"/>
    </source>
</evidence>
<dbReference type="InterPro" id="IPR032010">
    <property type="entry name" value="APD1-4_M"/>
</dbReference>
<dbReference type="Pfam" id="PF16040">
    <property type="entry name" value="APD1-4_N"/>
    <property type="match status" value="1"/>
</dbReference>
<reference evidence="5 6" key="1">
    <citation type="journal article" date="2017" name="Nat. Ecol. Evol.">
        <title>Scallop genome provides insights into evolution of bilaterian karyotype and development.</title>
        <authorList>
            <person name="Wang S."/>
            <person name="Zhang J."/>
            <person name="Jiao W."/>
            <person name="Li J."/>
            <person name="Xun X."/>
            <person name="Sun Y."/>
            <person name="Guo X."/>
            <person name="Huan P."/>
            <person name="Dong B."/>
            <person name="Zhang L."/>
            <person name="Hu X."/>
            <person name="Sun X."/>
            <person name="Wang J."/>
            <person name="Zhao C."/>
            <person name="Wang Y."/>
            <person name="Wang D."/>
            <person name="Huang X."/>
            <person name="Wang R."/>
            <person name="Lv J."/>
            <person name="Li Y."/>
            <person name="Zhang Z."/>
            <person name="Liu B."/>
            <person name="Lu W."/>
            <person name="Hui Y."/>
            <person name="Liang J."/>
            <person name="Zhou Z."/>
            <person name="Hou R."/>
            <person name="Li X."/>
            <person name="Liu Y."/>
            <person name="Li H."/>
            <person name="Ning X."/>
            <person name="Lin Y."/>
            <person name="Zhao L."/>
            <person name="Xing Q."/>
            <person name="Dou J."/>
            <person name="Li Y."/>
            <person name="Mao J."/>
            <person name="Guo H."/>
            <person name="Dou H."/>
            <person name="Li T."/>
            <person name="Mu C."/>
            <person name="Jiang W."/>
            <person name="Fu Q."/>
            <person name="Fu X."/>
            <person name="Miao Y."/>
            <person name="Liu J."/>
            <person name="Yu Q."/>
            <person name="Li R."/>
            <person name="Liao H."/>
            <person name="Li X."/>
            <person name="Kong Y."/>
            <person name="Jiang Z."/>
            <person name="Chourrout D."/>
            <person name="Li R."/>
            <person name="Bao Z."/>
        </authorList>
    </citation>
    <scope>NUCLEOTIDE SEQUENCE [LARGE SCALE GENOMIC DNA]</scope>
    <source>
        <strain evidence="5 6">PY_sf001</strain>
    </source>
</reference>
<feature type="transmembrane region" description="Helical" evidence="2">
    <location>
        <begin position="67"/>
        <end position="89"/>
    </location>
</feature>
<proteinExistence type="predicted"/>
<gene>
    <name evidence="5" type="ORF">KP79_PYT19992</name>
</gene>
<keyword evidence="2" id="KW-0472">Membrane</keyword>
<evidence type="ECO:0000256" key="1">
    <source>
        <dbReference type="SAM" id="MobiDB-lite"/>
    </source>
</evidence>
<evidence type="ECO:0000313" key="6">
    <source>
        <dbReference type="Proteomes" id="UP000242188"/>
    </source>
</evidence>
<dbReference type="OrthoDB" id="6106399at2759"/>
<feature type="domain" description="E3 ubiquitin-protein ligase APD1-4 middle" evidence="4">
    <location>
        <begin position="221"/>
        <end position="319"/>
    </location>
</feature>
<keyword evidence="2" id="KW-0812">Transmembrane</keyword>
<comment type="caution">
    <text evidence="5">The sequence shown here is derived from an EMBL/GenBank/DDBJ whole genome shotgun (WGS) entry which is preliminary data.</text>
</comment>